<dbReference type="GO" id="GO:0000272">
    <property type="term" value="P:polysaccharide catabolic process"/>
    <property type="evidence" value="ECO:0007669"/>
    <property type="project" value="UniProtKB-KW"/>
</dbReference>
<dbReference type="InterPro" id="IPR013783">
    <property type="entry name" value="Ig-like_fold"/>
</dbReference>
<accession>A0A9Q9IHT5</accession>
<evidence type="ECO:0000256" key="3">
    <source>
        <dbReference type="ARBA" id="ARBA00023326"/>
    </source>
</evidence>
<evidence type="ECO:0000313" key="7">
    <source>
        <dbReference type="Proteomes" id="UP001058003"/>
    </source>
</evidence>
<dbReference type="KEGG" id="daur:Daura_49590"/>
<evidence type="ECO:0000313" key="6">
    <source>
        <dbReference type="EMBL" id="UWZ54410.1"/>
    </source>
</evidence>
<dbReference type="Pfam" id="PF00041">
    <property type="entry name" value="fn3"/>
    <property type="match status" value="2"/>
</dbReference>
<feature type="compositionally biased region" description="Pro residues" evidence="4">
    <location>
        <begin position="410"/>
        <end position="419"/>
    </location>
</feature>
<evidence type="ECO:0000259" key="5">
    <source>
        <dbReference type="PROSITE" id="PS50853"/>
    </source>
</evidence>
<evidence type="ECO:0000256" key="2">
    <source>
        <dbReference type="ARBA" id="ARBA00023295"/>
    </source>
</evidence>
<feature type="domain" description="Fibronectin type-III" evidence="5">
    <location>
        <begin position="227"/>
        <end position="319"/>
    </location>
</feature>
<dbReference type="Gene3D" id="2.60.40.10">
    <property type="entry name" value="Immunoglobulins"/>
    <property type="match status" value="4"/>
</dbReference>
<dbReference type="CDD" id="cd00063">
    <property type="entry name" value="FN3"/>
    <property type="match status" value="3"/>
</dbReference>
<keyword evidence="3" id="KW-0624">Polysaccharide degradation</keyword>
<dbReference type="InterPro" id="IPR036116">
    <property type="entry name" value="FN3_sf"/>
</dbReference>
<dbReference type="InterPro" id="IPR003961">
    <property type="entry name" value="FN3_dom"/>
</dbReference>
<feature type="domain" description="Fibronectin type-III" evidence="5">
    <location>
        <begin position="322"/>
        <end position="408"/>
    </location>
</feature>
<dbReference type="InterPro" id="IPR050991">
    <property type="entry name" value="ECM_Regulatory_Proteins"/>
</dbReference>
<dbReference type="AlphaFoldDB" id="A0A9Q9IHT5"/>
<dbReference type="EMBL" id="CP073767">
    <property type="protein sequence ID" value="UWZ54410.1"/>
    <property type="molecule type" value="Genomic_DNA"/>
</dbReference>
<dbReference type="Gene3D" id="2.120.10.70">
    <property type="entry name" value="Fucose-specific lectin"/>
    <property type="match status" value="1"/>
</dbReference>
<dbReference type="InterPro" id="IPR058502">
    <property type="entry name" value="PLL-like_beta-prop"/>
</dbReference>
<dbReference type="SUPFAM" id="SSF49265">
    <property type="entry name" value="Fibronectin type III"/>
    <property type="match status" value="2"/>
</dbReference>
<dbReference type="PANTHER" id="PTHR46708:SF2">
    <property type="entry name" value="FIBRONECTIN TYPE-III DOMAIN-CONTAINING PROTEIN"/>
    <property type="match status" value="1"/>
</dbReference>
<protein>
    <submittedName>
        <fullName evidence="6">Fibronectin type III domain-containing protein</fullName>
    </submittedName>
</protein>
<gene>
    <name evidence="6" type="ORF">Daura_49590</name>
</gene>
<feature type="domain" description="Fibronectin type-III" evidence="5">
    <location>
        <begin position="128"/>
        <end position="226"/>
    </location>
</feature>
<dbReference type="RefSeq" id="WP_052388172.1">
    <property type="nucleotide sequence ID" value="NZ_CP073767.1"/>
</dbReference>
<feature type="region of interest" description="Disordered" evidence="4">
    <location>
        <begin position="460"/>
        <end position="480"/>
    </location>
</feature>
<dbReference type="CDD" id="cd22954">
    <property type="entry name" value="PLL_lectin"/>
    <property type="match status" value="1"/>
</dbReference>
<sequence length="731" mass="72131">MTAGSLLVAQPASAADLTAYDATVTAAPLSLKVVFTNTTPSGTAAADVGSFVAYADGPDADSDADSSCTVSVTGGNADPGATCYIPNLVAGTAYTVTTKARNLSNTADLALAVANVVGSPGTPAALTAPGTVNATPTGVSGEVEVSWIPGNNTGTTVNNFTATAILGANPTDKTCTSTSGSVYTCKITGLTDGLPYTFTVVANGPNSAVSAASSPSSTVTPGVAPAAPTNVVASTTGAGVPTVSWTPSTTEGVTYTVAAYKNDVADPTTTCTVAAGSNAVQCGGTVLVAGAVYKFKVTAAKSGLSSTAAESNEINILGSTNAPTNVVAAGGDTEATLTWSAPASGTIAKYRAVATGGGVTKACVTTGLTCTITGLTNGVTYTTTVASINSSGTASAATASAPTTVIPAVVPKPDPPTVTPPAQDDITSTSATISWTPAAPINGAAVVYYTVTATPAAAAGAGAGSSNNSGSNNSGGSANANAGAASAGTLSCTAVAPATTCAITGMTPGTQYTVTVVAYASPTVYSTAASTTITTAAAAPGTAGAMRGPIITNSDGLAQIFARGGDNNLYTSIQAANGTWGPWTNLSGLIFSDPTAVLNANGRITVFAIGGNHAIWYRLQNADGTFAWWAPLGTPMYASNIEVAQNADGTVAVFMRGTDSNLYSQVQTDPADPSQWSGWTNLGGLIFSEPTAFTRADGVMEVFAVGGDGQVWHRVQSAPNSGTWSWWTHVS</sequence>
<keyword evidence="2" id="KW-0326">Glycosidase</keyword>
<evidence type="ECO:0000256" key="4">
    <source>
        <dbReference type="SAM" id="MobiDB-lite"/>
    </source>
</evidence>
<dbReference type="PROSITE" id="PS50853">
    <property type="entry name" value="FN3"/>
    <property type="match status" value="3"/>
</dbReference>
<dbReference type="PANTHER" id="PTHR46708">
    <property type="entry name" value="TENASCIN"/>
    <property type="match status" value="1"/>
</dbReference>
<keyword evidence="1" id="KW-0677">Repeat</keyword>
<organism evidence="6 7">
    <name type="scientific">Dactylosporangium aurantiacum</name>
    <dbReference type="NCBI Taxonomy" id="35754"/>
    <lineage>
        <taxon>Bacteria</taxon>
        <taxon>Bacillati</taxon>
        <taxon>Actinomycetota</taxon>
        <taxon>Actinomycetes</taxon>
        <taxon>Micromonosporales</taxon>
        <taxon>Micromonosporaceae</taxon>
        <taxon>Dactylosporangium</taxon>
    </lineage>
</organism>
<evidence type="ECO:0000256" key="1">
    <source>
        <dbReference type="ARBA" id="ARBA00022737"/>
    </source>
</evidence>
<keyword evidence="7" id="KW-1185">Reference proteome</keyword>
<dbReference type="SMART" id="SM00060">
    <property type="entry name" value="FN3"/>
    <property type="match status" value="5"/>
</dbReference>
<keyword evidence="2" id="KW-0378">Hydrolase</keyword>
<feature type="region of interest" description="Disordered" evidence="4">
    <location>
        <begin position="407"/>
        <end position="426"/>
    </location>
</feature>
<reference evidence="6" key="1">
    <citation type="submission" date="2021-04" db="EMBL/GenBank/DDBJ databases">
        <title>Dactylosporangium aurantiacum NRRL B-8018 full assembly.</title>
        <authorList>
            <person name="Hartkoorn R.C."/>
            <person name="Beaudoing E."/>
            <person name="Hot D."/>
        </authorList>
    </citation>
    <scope>NUCLEOTIDE SEQUENCE</scope>
    <source>
        <strain evidence="6">NRRL B-8018</strain>
    </source>
</reference>
<dbReference type="GO" id="GO:0016798">
    <property type="term" value="F:hydrolase activity, acting on glycosyl bonds"/>
    <property type="evidence" value="ECO:0007669"/>
    <property type="project" value="UniProtKB-KW"/>
</dbReference>
<dbReference type="Proteomes" id="UP001058003">
    <property type="component" value="Chromosome"/>
</dbReference>
<name>A0A9Q9IHT5_9ACTN</name>
<dbReference type="Pfam" id="PF26607">
    <property type="entry name" value="DUF8189"/>
    <property type="match status" value="1"/>
</dbReference>
<keyword evidence="3" id="KW-0119">Carbohydrate metabolism</keyword>
<proteinExistence type="predicted"/>
<dbReference type="SUPFAM" id="SSF89372">
    <property type="entry name" value="Fucose-specific lectin"/>
    <property type="match status" value="1"/>
</dbReference>